<comment type="caution">
    <text evidence="4">The sequence shown here is derived from an EMBL/GenBank/DDBJ whole genome shotgun (WGS) entry which is preliminary data.</text>
</comment>
<dbReference type="OrthoDB" id="6038785at2"/>
<keyword evidence="2" id="KW-0732">Signal</keyword>
<dbReference type="InterPro" id="IPR006860">
    <property type="entry name" value="FecR"/>
</dbReference>
<feature type="compositionally biased region" description="Polar residues" evidence="1">
    <location>
        <begin position="223"/>
        <end position="248"/>
    </location>
</feature>
<accession>K2QRF1</accession>
<gene>
    <name evidence="4" type="ORF">QWE_20583</name>
</gene>
<dbReference type="Proteomes" id="UP000007123">
    <property type="component" value="Unassembled WGS sequence"/>
</dbReference>
<feature type="compositionally biased region" description="Low complexity" evidence="1">
    <location>
        <begin position="259"/>
        <end position="269"/>
    </location>
</feature>
<sequence>MKPNTRHALLAASAALFVVVASPVSAETDVAGITAAVNPDASAIDRAGKARLISLGDPVIRNHRIETSGAGLVQILLADGTSFTVGPNSSVVIDSFVYDPEKNTAALAATISKGALRFIGGKASKASGNVTIKTPIGTAGIRGAVVDINLSGKTSDGQPLPPHMTLVYGKEVQLTGNGAPQRLFKQGFSIVAGDGQPRVQRTPPQWVSGLQQVLAGRPGQSGGASNAPTEQTVASSPVAESNSAQLPSENAIPVPTPRPVVTAPVEEVASASQRDVGTRPQVPVGPAKPTVPVDPADPEPDAPWDGSAQATAYIDINGNVSFRPVSGTLTVAQNGNFTGTFGQLGQVSLQKPVGTETLTQTDVSGTIGSLGSVSGTAYTGSGDFIAYFLESDDNSDPVYIVGGKAADAREVFSPGQVYRYTVERDPLNGGASIGGVQVPFYDNGNFLAGESTPMRASASDLYVGGVSGNGVAARLLQGSISISGDGTTQRSRIQVMAGSFKETAGAYKMTGRVSGSYQTSNPTSNSGQAGYVETLGNGAAADQVFGANGEYLVLGSGEMYDIEDRLDGYDTVQVASRNDGVTSTASRSFTGEIGGFSSGAATNMWTDDTELFTGTTTFTFNQAGGTFKGGIYSDSGDYFADFLDSENYDGYEEVYLTDQLIAAVDSSSEAYMVSSAVVPAKIFNGNTSSDICNSCEFMTWGWWGKASGPESIYSVHLGNWIIGKQPENSALPTSGSATYNGNAIGTVVNGSAQYIATGTMSSTMDFGARSGTVSVSNYDSKSFSAGVNFASNAPTFSGNITTGVASGSVTGAFASNGTDPVKGIMGNFTATDGSWSSTGIFAGSTSGVAQ</sequence>
<dbReference type="PATRIC" id="fig|1156935.5.peg.4188"/>
<dbReference type="Gene3D" id="2.40.160.90">
    <property type="match status" value="1"/>
</dbReference>
<feature type="domain" description="FecR protein" evidence="3">
    <location>
        <begin position="64"/>
        <end position="153"/>
    </location>
</feature>
<dbReference type="eggNOG" id="COG4932">
    <property type="taxonomic scope" value="Bacteria"/>
</dbReference>
<evidence type="ECO:0000256" key="1">
    <source>
        <dbReference type="SAM" id="MobiDB-lite"/>
    </source>
</evidence>
<organism evidence="4 5">
    <name type="scientific">Agrobacterium albertimagni AOL15</name>
    <dbReference type="NCBI Taxonomy" id="1156935"/>
    <lineage>
        <taxon>Bacteria</taxon>
        <taxon>Pseudomonadati</taxon>
        <taxon>Pseudomonadota</taxon>
        <taxon>Alphaproteobacteria</taxon>
        <taxon>Hyphomicrobiales</taxon>
        <taxon>Rhizobiaceae</taxon>
        <taxon>Rhizobium/Agrobacterium group</taxon>
        <taxon>Agrobacterium</taxon>
    </lineage>
</organism>
<dbReference type="EMBL" id="ALJF01000018">
    <property type="protein sequence ID" value="EKF57607.1"/>
    <property type="molecule type" value="Genomic_DNA"/>
</dbReference>
<dbReference type="SUPFAM" id="SSF56925">
    <property type="entry name" value="OMPA-like"/>
    <property type="match status" value="1"/>
</dbReference>
<reference evidence="4 5" key="1">
    <citation type="journal article" date="2012" name="J. Bacteriol.">
        <title>Draft Genome Sequence of Agrobacterium albertimagni Strain AOL15.</title>
        <authorList>
            <person name="Trimble W.L."/>
            <person name="Phung le T."/>
            <person name="Meyer F."/>
            <person name="Gilbert J.A."/>
            <person name="Silver S."/>
        </authorList>
    </citation>
    <scope>NUCLEOTIDE SEQUENCE [LARGE SCALE GENOMIC DNA]</scope>
    <source>
        <strain evidence="4 5">AOL15</strain>
    </source>
</reference>
<dbReference type="AlphaFoldDB" id="K2QRF1"/>
<proteinExistence type="predicted"/>
<keyword evidence="5" id="KW-1185">Reference proteome</keyword>
<dbReference type="Pfam" id="PF04773">
    <property type="entry name" value="FecR"/>
    <property type="match status" value="1"/>
</dbReference>
<evidence type="ECO:0000259" key="3">
    <source>
        <dbReference type="Pfam" id="PF04773"/>
    </source>
</evidence>
<evidence type="ECO:0000313" key="5">
    <source>
        <dbReference type="Proteomes" id="UP000007123"/>
    </source>
</evidence>
<evidence type="ECO:0000256" key="2">
    <source>
        <dbReference type="SAM" id="SignalP"/>
    </source>
</evidence>
<evidence type="ECO:0000313" key="4">
    <source>
        <dbReference type="EMBL" id="EKF57607.1"/>
    </source>
</evidence>
<dbReference type="InterPro" id="IPR011250">
    <property type="entry name" value="OMP/PagP_B-barrel"/>
</dbReference>
<dbReference type="RefSeq" id="WP_006728105.1">
    <property type="nucleotide sequence ID" value="NZ_ALJF01000018.1"/>
</dbReference>
<protein>
    <recommendedName>
        <fullName evidence="3">FecR protein domain-containing protein</fullName>
    </recommendedName>
</protein>
<feature type="region of interest" description="Disordered" evidence="1">
    <location>
        <begin position="215"/>
        <end position="304"/>
    </location>
</feature>
<feature type="chain" id="PRO_5003863570" description="FecR protein domain-containing protein" evidence="2">
    <location>
        <begin position="27"/>
        <end position="850"/>
    </location>
</feature>
<dbReference type="STRING" id="1156935.QWE_20583"/>
<name>K2QRF1_9HYPH</name>
<feature type="signal peptide" evidence="2">
    <location>
        <begin position="1"/>
        <end position="26"/>
    </location>
</feature>